<evidence type="ECO:0000313" key="12">
    <source>
        <dbReference type="Proteomes" id="UP001152320"/>
    </source>
</evidence>
<dbReference type="GO" id="GO:0010494">
    <property type="term" value="C:cytoplasmic stress granule"/>
    <property type="evidence" value="ECO:0007669"/>
    <property type="project" value="UniProtKB-SubCell"/>
</dbReference>
<reference evidence="11" key="1">
    <citation type="submission" date="2021-10" db="EMBL/GenBank/DDBJ databases">
        <title>Tropical sea cucumber genome reveals ecological adaptation and Cuvierian tubules defense mechanism.</title>
        <authorList>
            <person name="Chen T."/>
        </authorList>
    </citation>
    <scope>NUCLEOTIDE SEQUENCE</scope>
    <source>
        <strain evidence="11">Nanhai2018</strain>
        <tissue evidence="11">Muscle</tissue>
    </source>
</reference>
<evidence type="ECO:0000256" key="5">
    <source>
        <dbReference type="ARBA" id="ARBA00022553"/>
    </source>
</evidence>
<keyword evidence="7" id="KW-0539">Nucleus</keyword>
<accession>A0A9Q1C094</accession>
<dbReference type="GO" id="GO:0016607">
    <property type="term" value="C:nuclear speck"/>
    <property type="evidence" value="ECO:0007669"/>
    <property type="project" value="UniProtKB-SubCell"/>
</dbReference>
<dbReference type="InterPro" id="IPR022730">
    <property type="entry name" value="DAZ_assoc-2"/>
</dbReference>
<organism evidence="11 12">
    <name type="scientific">Holothuria leucospilota</name>
    <name type="common">Black long sea cucumber</name>
    <name type="synonym">Mertensiothuria leucospilota</name>
    <dbReference type="NCBI Taxonomy" id="206669"/>
    <lineage>
        <taxon>Eukaryota</taxon>
        <taxon>Metazoa</taxon>
        <taxon>Echinodermata</taxon>
        <taxon>Eleutherozoa</taxon>
        <taxon>Echinozoa</taxon>
        <taxon>Holothuroidea</taxon>
        <taxon>Aspidochirotacea</taxon>
        <taxon>Aspidochirotida</taxon>
        <taxon>Holothuriidae</taxon>
        <taxon>Holothuria</taxon>
    </lineage>
</organism>
<comment type="function">
    <text evidence="10">In unstressed cells, promotes SIAH1-mediated polyubiquitination and degradation of the serine/threonine-protein kinase HIPK2, probably by acting as a loading factor that potentiates complex formation between HIPK2 and ubiquitin ligase SIAH1. In response to DNA damage, localizes to the nucleus following phosphorylation by HIPK2 and modulates the expression of a subset of TP53/p53 target genes by binding to TP53 at target gene promoters. This limits the expression of a number of cell death-mediating TP53 target genes, reducing DNA damage-induced cell death. Enhances the binding of transcription factor TCF7L2/TCF4, a Wnt signaling pathway effector, to the promoters of target genes. Plays a role in stress granule formation.</text>
</comment>
<comment type="subcellular location">
    <subcellularLocation>
        <location evidence="1">Cytoplasm</location>
        <location evidence="1">Stress granule</location>
    </subcellularLocation>
    <subcellularLocation>
        <location evidence="2">Nucleus speckle</location>
    </subcellularLocation>
</comment>
<dbReference type="PANTHER" id="PTHR31638">
    <property type="entry name" value="DAZ-ASSOCIATED PROTEIN 2"/>
    <property type="match status" value="1"/>
</dbReference>
<dbReference type="Proteomes" id="UP001152320">
    <property type="component" value="Chromosome 9"/>
</dbReference>
<gene>
    <name evidence="11" type="ORF">HOLleu_19662</name>
</gene>
<keyword evidence="12" id="KW-1185">Reference proteome</keyword>
<dbReference type="EMBL" id="JAIZAY010000009">
    <property type="protein sequence ID" value="KAJ8035855.1"/>
    <property type="molecule type" value="Genomic_DNA"/>
</dbReference>
<name>A0A9Q1C094_HOLLE</name>
<evidence type="ECO:0000256" key="7">
    <source>
        <dbReference type="ARBA" id="ARBA00023242"/>
    </source>
</evidence>
<keyword evidence="5" id="KW-0597">Phosphoprotein</keyword>
<evidence type="ECO:0000256" key="8">
    <source>
        <dbReference type="ARBA" id="ARBA00032174"/>
    </source>
</evidence>
<dbReference type="PANTHER" id="PTHR31638:SF3">
    <property type="entry name" value="DAZ-ASSOCIATED PROTEIN 2"/>
    <property type="match status" value="1"/>
</dbReference>
<evidence type="ECO:0000256" key="4">
    <source>
        <dbReference type="ARBA" id="ARBA00022490"/>
    </source>
</evidence>
<proteinExistence type="predicted"/>
<evidence type="ECO:0000313" key="11">
    <source>
        <dbReference type="EMBL" id="KAJ8035855.1"/>
    </source>
</evidence>
<evidence type="ECO:0000256" key="2">
    <source>
        <dbReference type="ARBA" id="ARBA00004324"/>
    </source>
</evidence>
<evidence type="ECO:0000256" key="3">
    <source>
        <dbReference type="ARBA" id="ARBA00014066"/>
    </source>
</evidence>
<keyword evidence="4" id="KW-0963">Cytoplasm</keyword>
<dbReference type="Pfam" id="PF11029">
    <property type="entry name" value="DAZAP2"/>
    <property type="match status" value="1"/>
</dbReference>
<evidence type="ECO:0000256" key="10">
    <source>
        <dbReference type="ARBA" id="ARBA00045449"/>
    </source>
</evidence>
<evidence type="ECO:0000256" key="1">
    <source>
        <dbReference type="ARBA" id="ARBA00004210"/>
    </source>
</evidence>
<protein>
    <recommendedName>
        <fullName evidence="3">DAZ-associated protein 2</fullName>
    </recommendedName>
    <alternativeName>
        <fullName evidence="8">Deleted in azoospermia-associated protein 2</fullName>
    </alternativeName>
    <alternativeName>
        <fullName evidence="9">Proline-rich transcript in brain protein</fullName>
    </alternativeName>
</protein>
<evidence type="ECO:0000256" key="9">
    <source>
        <dbReference type="ARBA" id="ARBA00034352"/>
    </source>
</evidence>
<dbReference type="AlphaFoldDB" id="A0A9Q1C094"/>
<sequence>MYSPPQQQLPPGGPGTTYVIHGGFDAGARFDGNAPPSIPPPPPGIAPNAAQMAAASGANVHITQQQGDWMTGGSDGGYTVW</sequence>
<comment type="caution">
    <text evidence="11">The sequence shown here is derived from an EMBL/GenBank/DDBJ whole genome shotgun (WGS) entry which is preliminary data.</text>
</comment>
<evidence type="ECO:0000256" key="6">
    <source>
        <dbReference type="ARBA" id="ARBA00022843"/>
    </source>
</evidence>
<keyword evidence="6" id="KW-0832">Ubl conjugation</keyword>